<proteinExistence type="predicted"/>
<keyword evidence="2" id="KW-1185">Reference proteome</keyword>
<sequence length="436" mass="48756">MNNTENIEISNLVEFSKIVKDLLNDLIITFPDKVEAIIHKNTDFTNIINHTFDVTDDNLTRDSELVISMTNLFNYCKKVFPLKFLDVLYQNEEIFTVDTELCFLPDINFSDLYFDTTTVTTKETLWKYLQLILFSIITNVHDKESLGNNEKLFEAINGDEFKDKLQETVKSMESLFSPKTTTDGADASNSNPFENLFGSMNMDPSNIDNLPKTDDIHDHINKLINGKLGNLAKELAEETTKDLGIDMENVTGVDDVFKNLFKDPTKLMGIVNKISGKLDSKMKDGSLKESEILEEASDIFKNMQSMPGMGSFQDMFKSMNMDQFMPKGGGKINNNAFQNMMDQNIKSSRTKERMRKKAEDNRTKAAASQPAGADNAEAAPNLTDINDNLAALMEQMKSNPAMFGNAMNTPAAPAAVGSGERKSTNNKKKGKGKAKK</sequence>
<dbReference type="EMBL" id="KC662249">
    <property type="protein sequence ID" value="AGM15492.1"/>
    <property type="molecule type" value="Genomic_DNA"/>
</dbReference>
<name>A0AC59EWZ1_9VIRU</name>
<evidence type="ECO:0000313" key="1">
    <source>
        <dbReference type="EMBL" id="AGM15492.1"/>
    </source>
</evidence>
<protein>
    <submittedName>
        <fullName evidence="1">Uncharacterized protein</fullName>
    </submittedName>
</protein>
<accession>A0AC59EWZ1</accession>
<gene>
    <name evidence="1" type="ORF">PGCG_00181</name>
</gene>
<evidence type="ECO:0000313" key="2">
    <source>
        <dbReference type="Proteomes" id="UP000204225"/>
    </source>
</evidence>
<dbReference type="Proteomes" id="UP000204225">
    <property type="component" value="Segment"/>
</dbReference>
<organism evidence="1 2">
    <name type="scientific">Phaeocystis globosa virus PgV-16T</name>
    <dbReference type="NCBI Taxonomy" id="3071227"/>
    <lineage>
        <taxon>Viruses</taxon>
        <taxon>Varidnaviria</taxon>
        <taxon>Bamfordvirae</taxon>
        <taxon>Nucleocytoviricota</taxon>
        <taxon>Megaviricetes</taxon>
        <taxon>Imitervirales</taxon>
        <taxon>Mesomimiviridae</taxon>
        <taxon>Tethysvirus</taxon>
        <taxon>Tethysvirus hollandense</taxon>
    </lineage>
</organism>
<reference evidence="1 2" key="1">
    <citation type="journal article" date="2013" name="Proc. Natl. Acad. Sci. U.S.A.">
        <title>Genome of Phaeocystis globosa virus PgV-16T highlights the common ancestry of the largest known DNA viruses infecting eukaryotes.</title>
        <authorList>
            <person name="Santini S."/>
            <person name="Jeudy S."/>
            <person name="Bartoli J."/>
            <person name="Poirot O."/>
            <person name="Lescot M."/>
            <person name="Abergel C."/>
            <person name="Barbe V."/>
            <person name="Wommack K.E."/>
            <person name="Noordeloos A.A."/>
            <person name="Brussaard C.P."/>
            <person name="Claverie J.M."/>
        </authorList>
    </citation>
    <scope>NUCLEOTIDE SEQUENCE [LARGE SCALE GENOMIC DNA]</scope>
    <source>
        <strain evidence="1 2">16T</strain>
    </source>
</reference>